<reference evidence="3 4" key="1">
    <citation type="submission" date="2016-10" db="EMBL/GenBank/DDBJ databases">
        <authorList>
            <person name="Varghese N."/>
            <person name="Submissions S."/>
        </authorList>
    </citation>
    <scope>NUCLEOTIDE SEQUENCE [LARGE SCALE GENOMIC DNA]</scope>
    <source>
        <strain evidence="3 4">CGMCC 1.6501</strain>
    </source>
</reference>
<keyword evidence="2" id="KW-0732">Signal</keyword>
<dbReference type="RefSeq" id="WP_158462218.1">
    <property type="nucleotide sequence ID" value="NZ_CP011366.1"/>
</dbReference>
<organism evidence="3 4">
    <name type="scientific">Salinicoccus halodurans</name>
    <dbReference type="NCBI Taxonomy" id="407035"/>
    <lineage>
        <taxon>Bacteria</taxon>
        <taxon>Bacillati</taxon>
        <taxon>Bacillota</taxon>
        <taxon>Bacilli</taxon>
        <taxon>Bacillales</taxon>
        <taxon>Staphylococcaceae</taxon>
        <taxon>Salinicoccus</taxon>
    </lineage>
</organism>
<dbReference type="Proteomes" id="UP000183090">
    <property type="component" value="Unassembled WGS sequence"/>
</dbReference>
<name>A0AA94KWV2_9STAP</name>
<gene>
    <name evidence="3" type="ORF">SAMN05216235_2122</name>
</gene>
<feature type="region of interest" description="Disordered" evidence="1">
    <location>
        <begin position="24"/>
        <end position="52"/>
    </location>
</feature>
<evidence type="ECO:0000256" key="2">
    <source>
        <dbReference type="SAM" id="SignalP"/>
    </source>
</evidence>
<dbReference type="EMBL" id="FOTB01000004">
    <property type="protein sequence ID" value="SFK85514.1"/>
    <property type="molecule type" value="Genomic_DNA"/>
</dbReference>
<comment type="caution">
    <text evidence="3">The sequence shown here is derived from an EMBL/GenBank/DDBJ whole genome shotgun (WGS) entry which is preliminary data.</text>
</comment>
<sequence length="52" mass="5781">MKKRIVLSLIMTQVLILSACGMNNDDESEFDQQQTINDTNYQNSDNGSGNAD</sequence>
<feature type="compositionally biased region" description="Polar residues" evidence="1">
    <location>
        <begin position="31"/>
        <end position="52"/>
    </location>
</feature>
<feature type="chain" id="PRO_5041670322" description="Lipoprotein" evidence="2">
    <location>
        <begin position="20"/>
        <end position="52"/>
    </location>
</feature>
<accession>A0AA94KWV2</accession>
<protein>
    <recommendedName>
        <fullName evidence="5">Lipoprotein</fullName>
    </recommendedName>
</protein>
<evidence type="ECO:0000313" key="3">
    <source>
        <dbReference type="EMBL" id="SFK85514.1"/>
    </source>
</evidence>
<evidence type="ECO:0000256" key="1">
    <source>
        <dbReference type="SAM" id="MobiDB-lite"/>
    </source>
</evidence>
<dbReference type="PROSITE" id="PS51257">
    <property type="entry name" value="PROKAR_LIPOPROTEIN"/>
    <property type="match status" value="1"/>
</dbReference>
<evidence type="ECO:0008006" key="5">
    <source>
        <dbReference type="Google" id="ProtNLM"/>
    </source>
</evidence>
<proteinExistence type="predicted"/>
<feature type="signal peptide" evidence="2">
    <location>
        <begin position="1"/>
        <end position="19"/>
    </location>
</feature>
<evidence type="ECO:0000313" key="4">
    <source>
        <dbReference type="Proteomes" id="UP000183090"/>
    </source>
</evidence>
<dbReference type="AlphaFoldDB" id="A0AA94KWV2"/>